<dbReference type="SMART" id="SM00084">
    <property type="entry name" value="NMU"/>
    <property type="match status" value="1"/>
</dbReference>
<evidence type="ECO:0000313" key="3">
    <source>
        <dbReference type="Proteomes" id="UP001187343"/>
    </source>
</evidence>
<dbReference type="AlphaFoldDB" id="A0AA88TGR5"/>
<dbReference type="GO" id="GO:0006940">
    <property type="term" value="P:regulation of smooth muscle contraction"/>
    <property type="evidence" value="ECO:0007669"/>
    <property type="project" value="InterPro"/>
</dbReference>
<dbReference type="PANTHER" id="PTHR15390">
    <property type="entry name" value="NEUROMEDIN-U"/>
    <property type="match status" value="1"/>
</dbReference>
<organism evidence="2 3">
    <name type="scientific">Cirrhinus molitorella</name>
    <name type="common">mud carp</name>
    <dbReference type="NCBI Taxonomy" id="172907"/>
    <lineage>
        <taxon>Eukaryota</taxon>
        <taxon>Metazoa</taxon>
        <taxon>Chordata</taxon>
        <taxon>Craniata</taxon>
        <taxon>Vertebrata</taxon>
        <taxon>Euteleostomi</taxon>
        <taxon>Actinopterygii</taxon>
        <taxon>Neopterygii</taxon>
        <taxon>Teleostei</taxon>
        <taxon>Ostariophysi</taxon>
        <taxon>Cypriniformes</taxon>
        <taxon>Cyprinidae</taxon>
        <taxon>Labeoninae</taxon>
        <taxon>Labeonini</taxon>
        <taxon>Cirrhinus</taxon>
    </lineage>
</organism>
<name>A0AA88TGR5_9TELE</name>
<dbReference type="Proteomes" id="UP001187343">
    <property type="component" value="Unassembled WGS sequence"/>
</dbReference>
<keyword evidence="3" id="KW-1185">Reference proteome</keyword>
<proteinExistence type="predicted"/>
<accession>A0AA88TGR5</accession>
<gene>
    <name evidence="2" type="ORF">Q8A67_017130</name>
</gene>
<evidence type="ECO:0000313" key="2">
    <source>
        <dbReference type="EMBL" id="KAK2883493.1"/>
    </source>
</evidence>
<dbReference type="GO" id="GO:0042922">
    <property type="term" value="F:neuromedin U receptor binding"/>
    <property type="evidence" value="ECO:0007669"/>
    <property type="project" value="InterPro"/>
</dbReference>
<dbReference type="EMBL" id="JAUYZG010000017">
    <property type="protein sequence ID" value="KAK2883493.1"/>
    <property type="molecule type" value="Genomic_DNA"/>
</dbReference>
<dbReference type="InterPro" id="IPR008200">
    <property type="entry name" value="NMU_C"/>
</dbReference>
<reference evidence="2" key="1">
    <citation type="submission" date="2023-08" db="EMBL/GenBank/DDBJ databases">
        <title>Chromosome-level Genome Assembly of mud carp (Cirrhinus molitorella).</title>
        <authorList>
            <person name="Liu H."/>
        </authorList>
    </citation>
    <scope>NUCLEOTIDE SEQUENCE</scope>
    <source>
        <strain evidence="2">Prfri</strain>
        <tissue evidence="2">Muscle</tissue>
    </source>
</reference>
<sequence length="228" mass="25734">MRSSSSSQCERGAAHSAMSPAHNSALMLAVLFISFIPITTSAPVLLNPSSIEHEQLLTQITDLCSFYLSSDPSFRTSDVLEDLCFLMLGSLQKSQEITARETSKRFLFHYTKPNGAGFSDGTSTVLHPLLELIPQLARRRSRRMNLNDDLQGPGRIQSRGYFLYRPRNGRRSDEVSITIGFEFLFGLKALNDNLQEPFCNLSNLKRIKSRFTVQEHCCYYRNNDITGV</sequence>
<dbReference type="Pfam" id="PF02070">
    <property type="entry name" value="NMU"/>
    <property type="match status" value="1"/>
</dbReference>
<dbReference type="PANTHER" id="PTHR15390:SF0">
    <property type="entry name" value="NEUROMEDIN-U"/>
    <property type="match status" value="1"/>
</dbReference>
<evidence type="ECO:0000259" key="1">
    <source>
        <dbReference type="SMART" id="SM00084"/>
    </source>
</evidence>
<protein>
    <recommendedName>
        <fullName evidence="1">Neuromedin U C-terminal domain-containing protein</fullName>
    </recommendedName>
</protein>
<dbReference type="InterPro" id="IPR042384">
    <property type="entry name" value="NMU"/>
</dbReference>
<comment type="caution">
    <text evidence="2">The sequence shown here is derived from an EMBL/GenBank/DDBJ whole genome shotgun (WGS) entry which is preliminary data.</text>
</comment>
<feature type="domain" description="Neuromedin U C-terminal" evidence="1">
    <location>
        <begin position="144"/>
        <end position="168"/>
    </location>
</feature>